<evidence type="ECO:0000256" key="1">
    <source>
        <dbReference type="ARBA" id="ARBA00022741"/>
    </source>
</evidence>
<dbReference type="GO" id="GO:0003924">
    <property type="term" value="F:GTPase activity"/>
    <property type="evidence" value="ECO:0007669"/>
    <property type="project" value="InterPro"/>
</dbReference>
<dbReference type="InterPro" id="IPR027417">
    <property type="entry name" value="P-loop_NTPase"/>
</dbReference>
<dbReference type="GO" id="GO:0005525">
    <property type="term" value="F:GTP binding"/>
    <property type="evidence" value="ECO:0007669"/>
    <property type="project" value="UniProtKB-KW"/>
</dbReference>
<feature type="region of interest" description="Disordered" evidence="3">
    <location>
        <begin position="141"/>
        <end position="173"/>
    </location>
</feature>
<name>A0A194VBL5_CYTMA</name>
<dbReference type="STRING" id="694573.A0A194VBL5"/>
<dbReference type="EMBL" id="KN714776">
    <property type="protein sequence ID" value="KUI61407.1"/>
    <property type="molecule type" value="Genomic_DNA"/>
</dbReference>
<keyword evidence="2" id="KW-0342">GTP-binding</keyword>
<feature type="compositionally biased region" description="Basic residues" evidence="3">
    <location>
        <begin position="271"/>
        <end position="280"/>
    </location>
</feature>
<dbReference type="SMART" id="SM00174">
    <property type="entry name" value="RHO"/>
    <property type="match status" value="1"/>
</dbReference>
<dbReference type="SMART" id="SM00175">
    <property type="entry name" value="RAB"/>
    <property type="match status" value="1"/>
</dbReference>
<dbReference type="OrthoDB" id="25896at2759"/>
<proteinExistence type="predicted"/>
<dbReference type="InterPro" id="IPR003578">
    <property type="entry name" value="Small_GTPase_Rho"/>
</dbReference>
<dbReference type="GO" id="GO:0007264">
    <property type="term" value="P:small GTPase-mediated signal transduction"/>
    <property type="evidence" value="ECO:0007669"/>
    <property type="project" value="InterPro"/>
</dbReference>
<reference evidence="5" key="1">
    <citation type="submission" date="2014-12" db="EMBL/GenBank/DDBJ databases">
        <title>Genome Sequence of Valsa Canker Pathogens Uncovers a Specific Adaption of Colonization on Woody Bark.</title>
        <authorList>
            <person name="Yin Z."/>
            <person name="Liu H."/>
            <person name="Gao X."/>
            <person name="Li Z."/>
            <person name="Song N."/>
            <person name="Ke X."/>
            <person name="Dai Q."/>
            <person name="Wu Y."/>
            <person name="Sun Y."/>
            <person name="Xu J.-R."/>
            <person name="Kang Z.K."/>
            <person name="Wang L."/>
            <person name="Huang L."/>
        </authorList>
    </citation>
    <scope>NUCLEOTIDE SEQUENCE [LARGE SCALE GENOMIC DNA]</scope>
    <source>
        <strain evidence="5">SXYL134</strain>
    </source>
</reference>
<feature type="region of interest" description="Disordered" evidence="3">
    <location>
        <begin position="251"/>
        <end position="280"/>
    </location>
</feature>
<dbReference type="Gene3D" id="3.40.50.300">
    <property type="entry name" value="P-loop containing nucleotide triphosphate hydrolases"/>
    <property type="match status" value="1"/>
</dbReference>
<dbReference type="PROSITE" id="PS51420">
    <property type="entry name" value="RHO"/>
    <property type="match status" value="1"/>
</dbReference>
<organism evidence="4 5">
    <name type="scientific">Cytospora mali</name>
    <name type="common">Apple Valsa canker fungus</name>
    <name type="synonym">Valsa mali</name>
    <dbReference type="NCBI Taxonomy" id="578113"/>
    <lineage>
        <taxon>Eukaryota</taxon>
        <taxon>Fungi</taxon>
        <taxon>Dikarya</taxon>
        <taxon>Ascomycota</taxon>
        <taxon>Pezizomycotina</taxon>
        <taxon>Sordariomycetes</taxon>
        <taxon>Sordariomycetidae</taxon>
        <taxon>Diaporthales</taxon>
        <taxon>Cytosporaceae</taxon>
        <taxon>Cytospora</taxon>
    </lineage>
</organism>
<accession>A0A194VBL5</accession>
<dbReference type="AlphaFoldDB" id="A0A194VBL5"/>
<evidence type="ECO:0000256" key="3">
    <source>
        <dbReference type="SAM" id="MobiDB-lite"/>
    </source>
</evidence>
<protein>
    <submittedName>
        <fullName evidence="4">Rho-related GTP-binding protein RhoE</fullName>
    </submittedName>
</protein>
<dbReference type="PANTHER" id="PTHR24072">
    <property type="entry name" value="RHO FAMILY GTPASE"/>
    <property type="match status" value="1"/>
</dbReference>
<evidence type="ECO:0000256" key="2">
    <source>
        <dbReference type="ARBA" id="ARBA00023134"/>
    </source>
</evidence>
<evidence type="ECO:0000313" key="5">
    <source>
        <dbReference type="Proteomes" id="UP000078576"/>
    </source>
</evidence>
<keyword evidence="1" id="KW-0547">Nucleotide-binding</keyword>
<feature type="compositionally biased region" description="Polar residues" evidence="3">
    <location>
        <begin position="149"/>
        <end position="171"/>
    </location>
</feature>
<feature type="compositionally biased region" description="Basic and acidic residues" evidence="3">
    <location>
        <begin position="251"/>
        <end position="261"/>
    </location>
</feature>
<dbReference type="Proteomes" id="UP000078576">
    <property type="component" value="Unassembled WGS sequence"/>
</dbReference>
<feature type="compositionally biased region" description="Polar residues" evidence="3">
    <location>
        <begin position="85"/>
        <end position="98"/>
    </location>
</feature>
<dbReference type="InterPro" id="IPR001806">
    <property type="entry name" value="Small_GTPase"/>
</dbReference>
<gene>
    <name evidence="4" type="ORF">VP1G_08612</name>
</gene>
<feature type="region of interest" description="Disordered" evidence="3">
    <location>
        <begin position="81"/>
        <end position="114"/>
    </location>
</feature>
<keyword evidence="5" id="KW-1185">Reference proteome</keyword>
<dbReference type="PRINTS" id="PR00449">
    <property type="entry name" value="RASTRNSFRMNG"/>
</dbReference>
<evidence type="ECO:0000313" key="4">
    <source>
        <dbReference type="EMBL" id="KUI61407.1"/>
    </source>
</evidence>
<sequence length="558" mass="62639">MNPSRTDRRDYHHVLQNMTTQHPHRVFPEYIWINWEDYLRTADPFWEANRPATSCMYQGRINTQGDINITHRMQQWLQELPNPEPQRSQRCVQNTRPRSLSAPTPRPTTCPAPGVANQSPIQGFNHPNPLAQHPVQLEELPPPFKIPQRKSSLQHNLRSSQLSPPHTSPHQQGDLVQGIQHIQLDDPAEFTGTGQLQSSSKKGANLAQLHNNLEMADHWKLMNDFRSVSASKRHTVQFGEMMEGLKGHLPVDETKKHDRSDSAAMVDAQPPKKRQKGRLGSVRKRFSIVGTPVFDNVQDGRKSSASTMIRELGQASKGFLDKLTHGNSTSLPLTNPKRGLASALAPILTYGEENYKIRVAFVGDAYCGKTNLLHRLTTGAFLGQTSSSAPIYSAQMTKPMKIDNYQAVLEGWDISAHLSPYQTNPLQLSYFDAIVICFDIKDEVNLKSVVDKWQHEANVFAPGIPVILLGLKSDLRRPYPTLKLRFLEEDEPTTATIGQGELTAQSIKAAAYFECSARTGEGTADFLESIIRISVNGIKGRRKVSKKTRKISNLFRKK</sequence>
<dbReference type="PROSITE" id="PS51419">
    <property type="entry name" value="RAB"/>
    <property type="match status" value="1"/>
</dbReference>
<dbReference type="Pfam" id="PF00071">
    <property type="entry name" value="Ras"/>
    <property type="match status" value="1"/>
</dbReference>
<dbReference type="SUPFAM" id="SSF52540">
    <property type="entry name" value="P-loop containing nucleoside triphosphate hydrolases"/>
    <property type="match status" value="1"/>
</dbReference>